<dbReference type="OrthoDB" id="9780765at2"/>
<dbReference type="PANTHER" id="PTHR43689">
    <property type="entry name" value="HYDROLASE"/>
    <property type="match status" value="1"/>
</dbReference>
<evidence type="ECO:0000259" key="1">
    <source>
        <dbReference type="Pfam" id="PF00561"/>
    </source>
</evidence>
<dbReference type="RefSeq" id="WP_127084032.1">
    <property type="nucleotide sequence ID" value="NZ_RSCL01000015.1"/>
</dbReference>
<name>A0A433V9T4_9CYAN</name>
<gene>
    <name evidence="2" type="ORF">DSM106972_057750</name>
</gene>
<dbReference type="InterPro" id="IPR000073">
    <property type="entry name" value="AB_hydrolase_1"/>
</dbReference>
<protein>
    <submittedName>
        <fullName evidence="2">2-hydroxy-6-oxohepta-2,4-dienoate hydrolase</fullName>
    </submittedName>
</protein>
<feature type="domain" description="AB hydrolase-1" evidence="1">
    <location>
        <begin position="61"/>
        <end position="292"/>
    </location>
</feature>
<dbReference type="PRINTS" id="PR00412">
    <property type="entry name" value="EPOXHYDRLASE"/>
</dbReference>
<evidence type="ECO:0000313" key="3">
    <source>
        <dbReference type="Proteomes" id="UP000271624"/>
    </source>
</evidence>
<keyword evidence="2" id="KW-0378">Hydrolase</keyword>
<keyword evidence="3" id="KW-1185">Reference proteome</keyword>
<dbReference type="GO" id="GO:0016787">
    <property type="term" value="F:hydrolase activity"/>
    <property type="evidence" value="ECO:0007669"/>
    <property type="project" value="UniProtKB-KW"/>
</dbReference>
<dbReference type="EMBL" id="RSCL01000015">
    <property type="protein sequence ID" value="RUT02855.1"/>
    <property type="molecule type" value="Genomic_DNA"/>
</dbReference>
<dbReference type="Pfam" id="PF00561">
    <property type="entry name" value="Abhydrolase_1"/>
    <property type="match status" value="1"/>
</dbReference>
<dbReference type="InterPro" id="IPR029058">
    <property type="entry name" value="AB_hydrolase_fold"/>
</dbReference>
<reference evidence="2" key="1">
    <citation type="submission" date="2018-12" db="EMBL/GenBank/DDBJ databases">
        <authorList>
            <person name="Will S."/>
            <person name="Neumann-Schaal M."/>
            <person name="Henke P."/>
        </authorList>
    </citation>
    <scope>NUCLEOTIDE SEQUENCE</scope>
    <source>
        <strain evidence="2">PCC 7102</strain>
    </source>
</reference>
<accession>A0A433V9T4</accession>
<dbReference type="AlphaFoldDB" id="A0A433V9T4"/>
<organism evidence="2 3">
    <name type="scientific">Dulcicalothrix desertica PCC 7102</name>
    <dbReference type="NCBI Taxonomy" id="232991"/>
    <lineage>
        <taxon>Bacteria</taxon>
        <taxon>Bacillati</taxon>
        <taxon>Cyanobacteriota</taxon>
        <taxon>Cyanophyceae</taxon>
        <taxon>Nostocales</taxon>
        <taxon>Calotrichaceae</taxon>
        <taxon>Dulcicalothrix</taxon>
    </lineage>
</organism>
<dbReference type="SUPFAM" id="SSF53474">
    <property type="entry name" value="alpha/beta-Hydrolases"/>
    <property type="match status" value="1"/>
</dbReference>
<dbReference type="Gene3D" id="3.40.50.1820">
    <property type="entry name" value="alpha/beta hydrolase"/>
    <property type="match status" value="1"/>
</dbReference>
<dbReference type="InterPro" id="IPR000639">
    <property type="entry name" value="Epox_hydrolase-like"/>
</dbReference>
<sequence>MSSFGVEQFPFPKFLPATVEQLVESASIAIAQKIEQAEIITPLSNQPITTAYVHQGSGGTPFLLIHGFDSSALEFRRLLPNISEKNETWAVDLLGFGFTDRLTGVKFSQVAIKTHLYHFWKSLINKPVILVGASMGGAAALDFTLTYPEAVEKLVLIDSAGLVGNSPLVKFMFPPLDTLAANFLRSPKVRQSISRAAYKNKELATIDAQLCATLHLEMPNWNTALIAFTKSGGYGAFRFTKLSEIQQPTLILWGDDDKILGTKDAKRFKRAIPNSKLIWIQDSGHVPHLEQPQIVAQHLLEF</sequence>
<dbReference type="PRINTS" id="PR00111">
    <property type="entry name" value="ABHYDROLASE"/>
</dbReference>
<dbReference type="PANTHER" id="PTHR43689:SF8">
    <property type="entry name" value="ALPHA_BETA-HYDROLASES SUPERFAMILY PROTEIN"/>
    <property type="match status" value="1"/>
</dbReference>
<evidence type="ECO:0000313" key="2">
    <source>
        <dbReference type="EMBL" id="RUT02855.1"/>
    </source>
</evidence>
<comment type="caution">
    <text evidence="2">The sequence shown here is derived from an EMBL/GenBank/DDBJ whole genome shotgun (WGS) entry which is preliminary data.</text>
</comment>
<dbReference type="Proteomes" id="UP000271624">
    <property type="component" value="Unassembled WGS sequence"/>
</dbReference>
<proteinExistence type="predicted"/>
<reference evidence="2" key="2">
    <citation type="journal article" date="2019" name="Genome Biol. Evol.">
        <title>Day and night: Metabolic profiles and evolutionary relationships of six axenic non-marine cyanobacteria.</title>
        <authorList>
            <person name="Will S.E."/>
            <person name="Henke P."/>
            <person name="Boedeker C."/>
            <person name="Huang S."/>
            <person name="Brinkmann H."/>
            <person name="Rohde M."/>
            <person name="Jarek M."/>
            <person name="Friedl T."/>
            <person name="Seufert S."/>
            <person name="Schumacher M."/>
            <person name="Overmann J."/>
            <person name="Neumann-Schaal M."/>
            <person name="Petersen J."/>
        </authorList>
    </citation>
    <scope>NUCLEOTIDE SEQUENCE [LARGE SCALE GENOMIC DNA]</scope>
    <source>
        <strain evidence="2">PCC 7102</strain>
    </source>
</reference>